<evidence type="ECO:0000313" key="2">
    <source>
        <dbReference type="EMBL" id="EHA57281.1"/>
    </source>
</evidence>
<dbReference type="VEuPathDB" id="FungiDB:MGG_16262"/>
<name>G4MQ88_PYRO7</name>
<dbReference type="AlphaFoldDB" id="G4MQ88"/>
<protein>
    <submittedName>
        <fullName evidence="2">Uncharacterized protein</fullName>
    </submittedName>
</protein>
<gene>
    <name evidence="2" type="ORF">MGG_16262</name>
</gene>
<dbReference type="OMA" id="QDKAKSH"/>
<reference evidence="2 3" key="1">
    <citation type="journal article" date="2005" name="Nature">
        <title>The genome sequence of the rice blast fungus Magnaporthe grisea.</title>
        <authorList>
            <person name="Dean R.A."/>
            <person name="Talbot N.J."/>
            <person name="Ebbole D.J."/>
            <person name="Farman M.L."/>
            <person name="Mitchell T.K."/>
            <person name="Orbach M.J."/>
            <person name="Thon M."/>
            <person name="Kulkarni R."/>
            <person name="Xu J.R."/>
            <person name="Pan H."/>
            <person name="Read N.D."/>
            <person name="Lee Y.H."/>
            <person name="Carbone I."/>
            <person name="Brown D."/>
            <person name="Oh Y.Y."/>
            <person name="Donofrio N."/>
            <person name="Jeong J.S."/>
            <person name="Soanes D.M."/>
            <person name="Djonovic S."/>
            <person name="Kolomiets E."/>
            <person name="Rehmeyer C."/>
            <person name="Li W."/>
            <person name="Harding M."/>
            <person name="Kim S."/>
            <person name="Lebrun M.H."/>
            <person name="Bohnert H."/>
            <person name="Coughlan S."/>
            <person name="Butler J."/>
            <person name="Calvo S."/>
            <person name="Ma L.J."/>
            <person name="Nicol R."/>
            <person name="Purcell S."/>
            <person name="Nusbaum C."/>
            <person name="Galagan J.E."/>
            <person name="Birren B.W."/>
        </authorList>
    </citation>
    <scope>NUCLEOTIDE SEQUENCE [LARGE SCALE GENOMIC DNA]</scope>
    <source>
        <strain evidence="3">70-15 / ATCC MYA-4617 / FGSC 8958</strain>
    </source>
</reference>
<evidence type="ECO:0000256" key="1">
    <source>
        <dbReference type="SAM" id="MobiDB-lite"/>
    </source>
</evidence>
<feature type="region of interest" description="Disordered" evidence="1">
    <location>
        <begin position="33"/>
        <end position="66"/>
    </location>
</feature>
<dbReference type="OrthoDB" id="10448698at2759"/>
<organism evidence="2 3">
    <name type="scientific">Pyricularia oryzae (strain 70-15 / ATCC MYA-4617 / FGSC 8958)</name>
    <name type="common">Rice blast fungus</name>
    <name type="synonym">Magnaporthe oryzae</name>
    <dbReference type="NCBI Taxonomy" id="242507"/>
    <lineage>
        <taxon>Eukaryota</taxon>
        <taxon>Fungi</taxon>
        <taxon>Dikarya</taxon>
        <taxon>Ascomycota</taxon>
        <taxon>Pezizomycotina</taxon>
        <taxon>Sordariomycetes</taxon>
        <taxon>Sordariomycetidae</taxon>
        <taxon>Magnaporthales</taxon>
        <taxon>Pyriculariaceae</taxon>
        <taxon>Pyricularia</taxon>
    </lineage>
</organism>
<dbReference type="GeneID" id="12985284"/>
<dbReference type="KEGG" id="mgr:MGG_16262"/>
<accession>G4MQ88</accession>
<evidence type="ECO:0000313" key="3">
    <source>
        <dbReference type="Proteomes" id="UP000009058"/>
    </source>
</evidence>
<dbReference type="EMBL" id="CM001231">
    <property type="protein sequence ID" value="EHA57281.1"/>
    <property type="molecule type" value="Genomic_DNA"/>
</dbReference>
<proteinExistence type="predicted"/>
<dbReference type="HOGENOM" id="CLU_2831654_0_0_1"/>
<keyword evidence="3" id="KW-1185">Reference proteome</keyword>
<dbReference type="InParanoid" id="G4MQ88"/>
<dbReference type="RefSeq" id="XP_003709893.1">
    <property type="nucleotide sequence ID" value="XM_003709845.1"/>
</dbReference>
<dbReference type="Proteomes" id="UP000009058">
    <property type="component" value="Chromosome 1"/>
</dbReference>
<reference key="2">
    <citation type="submission" date="2011-05" db="EMBL/GenBank/DDBJ databases">
        <title>The Genome Sequence of Magnaporthe oryzae 70-15.</title>
        <authorList>
            <consortium name="The Broad Institute Genome Sequencing Platform"/>
            <person name="Ma L.-J."/>
            <person name="Dead R."/>
            <person name="Young S.K."/>
            <person name="Zeng Q."/>
            <person name="Gargeya S."/>
            <person name="Fitzgerald M."/>
            <person name="Haas B."/>
            <person name="Abouelleil A."/>
            <person name="Alvarado L."/>
            <person name="Arachchi H.M."/>
            <person name="Berlin A."/>
            <person name="Brown A."/>
            <person name="Chapman S.B."/>
            <person name="Chen Z."/>
            <person name="Dunbar C."/>
            <person name="Freedman E."/>
            <person name="Gearin G."/>
            <person name="Gellesch M."/>
            <person name="Goldberg J."/>
            <person name="Griggs A."/>
            <person name="Gujja S."/>
            <person name="Heiman D."/>
            <person name="Howarth C."/>
            <person name="Larson L."/>
            <person name="Lui A."/>
            <person name="MacDonald P.J.P."/>
            <person name="Mehta T."/>
            <person name="Montmayeur A."/>
            <person name="Murphy C."/>
            <person name="Neiman D."/>
            <person name="Pearson M."/>
            <person name="Priest M."/>
            <person name="Roberts A."/>
            <person name="Saif S."/>
            <person name="Shea T."/>
            <person name="Shenoy N."/>
            <person name="Sisk P."/>
            <person name="Stolte C."/>
            <person name="Sykes S."/>
            <person name="Yandava C."/>
            <person name="Wortman J."/>
            <person name="Nusbaum C."/>
            <person name="Birren B."/>
        </authorList>
    </citation>
    <scope>NUCLEOTIDE SEQUENCE</scope>
    <source>
        <strain>70-15</strain>
    </source>
</reference>
<sequence length="66" mass="7093">MKSSIDGWALTVCTPAWVWARDVKVLGLVCGHGKAGKERPPLGIGTQARKQDKAKSHNGARQPTRA</sequence>